<evidence type="ECO:0000256" key="2">
    <source>
        <dbReference type="ARBA" id="ARBA00022737"/>
    </source>
</evidence>
<evidence type="ECO:0000259" key="3">
    <source>
        <dbReference type="SMART" id="SM00450"/>
    </source>
</evidence>
<dbReference type="RefSeq" id="WP_121893830.1">
    <property type="nucleotide sequence ID" value="NZ_PENI01000031.1"/>
</dbReference>
<proteinExistence type="predicted"/>
<dbReference type="PANTHER" id="PTHR11364:SF27">
    <property type="entry name" value="SULFURTRANSFERASE"/>
    <property type="match status" value="1"/>
</dbReference>
<keyword evidence="1 4" id="KW-0808">Transferase</keyword>
<gene>
    <name evidence="4" type="ORF">CTZ28_34840</name>
</gene>
<evidence type="ECO:0000256" key="1">
    <source>
        <dbReference type="ARBA" id="ARBA00022679"/>
    </source>
</evidence>
<protein>
    <submittedName>
        <fullName evidence="4">Sulfurtransferase</fullName>
    </submittedName>
</protein>
<evidence type="ECO:0000313" key="4">
    <source>
        <dbReference type="EMBL" id="RMB81401.1"/>
    </source>
</evidence>
<keyword evidence="2" id="KW-0677">Repeat</keyword>
<keyword evidence="5" id="KW-1185">Reference proteome</keyword>
<name>A0A3M0HVA7_9ACTN</name>
<dbReference type="Proteomes" id="UP000270471">
    <property type="component" value="Unassembled WGS sequence"/>
</dbReference>
<dbReference type="SMART" id="SM00450">
    <property type="entry name" value="RHOD"/>
    <property type="match status" value="2"/>
</dbReference>
<dbReference type="InterPro" id="IPR001763">
    <property type="entry name" value="Rhodanese-like_dom"/>
</dbReference>
<dbReference type="OrthoDB" id="9770030at2"/>
<reference evidence="4 5" key="1">
    <citation type="submission" date="2017-11" db="EMBL/GenBank/DDBJ databases">
        <title>Draft genome of actinobacteria isolated from guarana (Paullinia cupana (Mart.) Ducke.</title>
        <authorList>
            <person name="Siqueira K.A."/>
            <person name="Liotti R.G."/>
            <person name="Mendes T.A.O."/>
            <person name="Soares M.A."/>
        </authorList>
    </citation>
    <scope>NUCLEOTIDE SEQUENCE [LARGE SCALE GENOMIC DNA]</scope>
    <source>
        <strain evidence="4 5">193</strain>
    </source>
</reference>
<evidence type="ECO:0000313" key="5">
    <source>
        <dbReference type="Proteomes" id="UP000270471"/>
    </source>
</evidence>
<accession>A0A3M0HVA7</accession>
<sequence>MTDGTLVDADWLHRRLGGDVIVLDATVDRRTGPDGATVFVSGLALHTERRIPGAHFADLITGFSDPSAPFPFTRPSTARIQEYARDLGIGENSTVVVYDRLTGAWAARVWWVLRSAGITNVRVLNGGLTAWQAAGLPVTDGRAAAPARGDVVARPARAGFVGIERMKRIADGDDPTPAVCALRRTEYLGDPARPRSGHIPRTTSLPYADFLGPDNTLSPERTARLAAAHGLRAGACTVLYCGGAINAAGLALAVHEIGIEDVVLYDGSLAEWRADPDLPLVTGPEDEGDGSAG</sequence>
<feature type="domain" description="Rhodanese" evidence="3">
    <location>
        <begin position="161"/>
        <end position="278"/>
    </location>
</feature>
<dbReference type="EMBL" id="PENI01000031">
    <property type="protein sequence ID" value="RMB81401.1"/>
    <property type="molecule type" value="Genomic_DNA"/>
</dbReference>
<dbReference type="PANTHER" id="PTHR11364">
    <property type="entry name" value="THIOSULFATE SULFERTANSFERASE"/>
    <property type="match status" value="1"/>
</dbReference>
<dbReference type="CDD" id="cd01448">
    <property type="entry name" value="TST_Repeat_1"/>
    <property type="match status" value="1"/>
</dbReference>
<dbReference type="AlphaFoldDB" id="A0A3M0HVA7"/>
<dbReference type="InterPro" id="IPR036873">
    <property type="entry name" value="Rhodanese-like_dom_sf"/>
</dbReference>
<feature type="domain" description="Rhodanese" evidence="3">
    <location>
        <begin position="7"/>
        <end position="137"/>
    </location>
</feature>
<dbReference type="GO" id="GO:0004792">
    <property type="term" value="F:thiosulfate-cyanide sulfurtransferase activity"/>
    <property type="evidence" value="ECO:0007669"/>
    <property type="project" value="TreeGrafter"/>
</dbReference>
<dbReference type="InterPro" id="IPR045078">
    <property type="entry name" value="TST/MPST-like"/>
</dbReference>
<dbReference type="SUPFAM" id="SSF52821">
    <property type="entry name" value="Rhodanese/Cell cycle control phosphatase"/>
    <property type="match status" value="2"/>
</dbReference>
<organism evidence="4 5">
    <name type="scientific">Streptomyces shenzhenensis</name>
    <dbReference type="NCBI Taxonomy" id="943815"/>
    <lineage>
        <taxon>Bacteria</taxon>
        <taxon>Bacillati</taxon>
        <taxon>Actinomycetota</taxon>
        <taxon>Actinomycetes</taxon>
        <taxon>Kitasatosporales</taxon>
        <taxon>Streptomycetaceae</taxon>
        <taxon>Streptomyces</taxon>
    </lineage>
</organism>
<comment type="caution">
    <text evidence="4">The sequence shown here is derived from an EMBL/GenBank/DDBJ whole genome shotgun (WGS) entry which is preliminary data.</text>
</comment>
<dbReference type="Gene3D" id="3.40.250.10">
    <property type="entry name" value="Rhodanese-like domain"/>
    <property type="match status" value="2"/>
</dbReference>
<dbReference type="Pfam" id="PF00581">
    <property type="entry name" value="Rhodanese"/>
    <property type="match status" value="2"/>
</dbReference>